<dbReference type="EMBL" id="BAAAZO010000003">
    <property type="protein sequence ID" value="GAA3604292.1"/>
    <property type="molecule type" value="Genomic_DNA"/>
</dbReference>
<dbReference type="Proteomes" id="UP001501074">
    <property type="component" value="Unassembled WGS sequence"/>
</dbReference>
<dbReference type="InterPro" id="IPR050985">
    <property type="entry name" value="Alpha-glycosidase_related"/>
</dbReference>
<dbReference type="PRINTS" id="PR00743">
    <property type="entry name" value="GLHYDRLASE36"/>
</dbReference>
<evidence type="ECO:0000313" key="3">
    <source>
        <dbReference type="EMBL" id="GAA3604292.1"/>
    </source>
</evidence>
<dbReference type="SUPFAM" id="SSF51445">
    <property type="entry name" value="(Trans)glycosidases"/>
    <property type="match status" value="1"/>
</dbReference>
<dbReference type="PANTHER" id="PTHR43053">
    <property type="entry name" value="GLYCOSIDASE FAMILY 31"/>
    <property type="match status" value="1"/>
</dbReference>
<dbReference type="InterPro" id="IPR038417">
    <property type="entry name" value="Alpga-gal_N_sf"/>
</dbReference>
<evidence type="ECO:0000313" key="4">
    <source>
        <dbReference type="Proteomes" id="UP001501074"/>
    </source>
</evidence>
<evidence type="ECO:0000256" key="1">
    <source>
        <dbReference type="ARBA" id="ARBA00022801"/>
    </source>
</evidence>
<dbReference type="Pfam" id="PF02065">
    <property type="entry name" value="Melibiase"/>
    <property type="match status" value="1"/>
</dbReference>
<accession>A0ABP6ZF89</accession>
<dbReference type="Gene3D" id="2.70.98.60">
    <property type="entry name" value="alpha-galactosidase from lactobacil brevis"/>
    <property type="match status" value="1"/>
</dbReference>
<gene>
    <name evidence="3" type="ORF">GCM10022223_19920</name>
</gene>
<protein>
    <submittedName>
        <fullName evidence="3">Alpha-galactosidase</fullName>
    </submittedName>
</protein>
<sequence>MTASTVFLDGSGLDVVLDLAPGRPAGFRRLTAAGSTSPADSEPDLRPQPLVELLVLGEGRSLTNTRLSHTAVGSRLRPVGEHRTDDGAWRQSRIHQRDDVTGLETVTVLRWLPDGSALRTWSEVINTSDRPYVLQALSSFATGALLEADERVEDLLLYRARSEWCGESRWMSTGVHSRDGLADIDVEVHHHEGRGVVATTSHSTWSSGEWLPTGLLENTATGRAWAWQVEHNGAWHWELTARADGTGALALVVSGPDDLHHAWTTTLEPGQTFASVPVSIAVSQEGYQGALAELTRHRRALIRVQPGDAGYPLIFNDYMNTLMGDPTTAKLLPLIDAAAEAGAEVFCIDAGWYDDGGAWWDSVGEWEPSTARFPDGGLRRVLDRIRERGMKPGLWLEPEVIGVRSPAAARLPDDAFLQRHGQRVVEHDRYLLDLRHPAAVQHLDTVVDRLVNDYGARYFKLDYNVTPGAGTDLNTSSVGEGLLGHNRAHLAWLERVLERHPSVIFENCASGAMRMDYAMMSLLQLQSTSDQQDARLYAAIAAAAPASLVPEQAGNWAYPRAGDPLEDTAFTMVNGLVGRLYLAGHLDRMAADELALVHEGIAVHRVLRDELPQTVPFWPLGLPGWFDPTVALGLRGVKSDVLAVWQREPASAPVLVELSHLHGRDVRIETLYPRSLPSWDVSWDATTGVLTLVPLAAGPSARLFRILPS</sequence>
<keyword evidence="4" id="KW-1185">Reference proteome</keyword>
<keyword evidence="1" id="KW-0378">Hydrolase</keyword>
<dbReference type="InterPro" id="IPR017853">
    <property type="entry name" value="GH"/>
</dbReference>
<name>A0ABP6ZF89_9ACTN</name>
<dbReference type="InterPro" id="IPR002252">
    <property type="entry name" value="Glyco_hydro_36"/>
</dbReference>
<dbReference type="Gene3D" id="3.20.20.70">
    <property type="entry name" value="Aldolase class I"/>
    <property type="match status" value="1"/>
</dbReference>
<organism evidence="3 4">
    <name type="scientific">Kineosporia mesophila</name>
    <dbReference type="NCBI Taxonomy" id="566012"/>
    <lineage>
        <taxon>Bacteria</taxon>
        <taxon>Bacillati</taxon>
        <taxon>Actinomycetota</taxon>
        <taxon>Actinomycetes</taxon>
        <taxon>Kineosporiales</taxon>
        <taxon>Kineosporiaceae</taxon>
        <taxon>Kineosporia</taxon>
    </lineage>
</organism>
<keyword evidence="2" id="KW-0326">Glycosidase</keyword>
<proteinExistence type="predicted"/>
<comment type="caution">
    <text evidence="3">The sequence shown here is derived from an EMBL/GenBank/DDBJ whole genome shotgun (WGS) entry which is preliminary data.</text>
</comment>
<dbReference type="InterPro" id="IPR013785">
    <property type="entry name" value="Aldolase_TIM"/>
</dbReference>
<dbReference type="CDD" id="cd14791">
    <property type="entry name" value="GH36"/>
    <property type="match status" value="1"/>
</dbReference>
<dbReference type="RefSeq" id="WP_231482923.1">
    <property type="nucleotide sequence ID" value="NZ_BAAAZO010000003.1"/>
</dbReference>
<dbReference type="PANTHER" id="PTHR43053:SF3">
    <property type="entry name" value="ALPHA-GALACTOSIDASE C-RELATED"/>
    <property type="match status" value="1"/>
</dbReference>
<reference evidence="4" key="1">
    <citation type="journal article" date="2019" name="Int. J. Syst. Evol. Microbiol.">
        <title>The Global Catalogue of Microorganisms (GCM) 10K type strain sequencing project: providing services to taxonomists for standard genome sequencing and annotation.</title>
        <authorList>
            <consortium name="The Broad Institute Genomics Platform"/>
            <consortium name="The Broad Institute Genome Sequencing Center for Infectious Disease"/>
            <person name="Wu L."/>
            <person name="Ma J."/>
        </authorList>
    </citation>
    <scope>NUCLEOTIDE SEQUENCE [LARGE SCALE GENOMIC DNA]</scope>
    <source>
        <strain evidence="4">JCM 16902</strain>
    </source>
</reference>
<evidence type="ECO:0000256" key="2">
    <source>
        <dbReference type="ARBA" id="ARBA00023295"/>
    </source>
</evidence>